<dbReference type="Proteomes" id="UP000474777">
    <property type="component" value="Unassembled WGS sequence"/>
</dbReference>
<gene>
    <name evidence="1" type="ORF">GXP69_10905</name>
</gene>
<dbReference type="Gene3D" id="3.40.50.300">
    <property type="entry name" value="P-loop containing nucleotide triphosphate hydrolases"/>
    <property type="match status" value="1"/>
</dbReference>
<accession>A0A6B3LXK7</accession>
<organism evidence="1 2">
    <name type="scientific">Pontibacter burrus</name>
    <dbReference type="NCBI Taxonomy" id="2704466"/>
    <lineage>
        <taxon>Bacteria</taxon>
        <taxon>Pseudomonadati</taxon>
        <taxon>Bacteroidota</taxon>
        <taxon>Cytophagia</taxon>
        <taxon>Cytophagales</taxon>
        <taxon>Hymenobacteraceae</taxon>
        <taxon>Pontibacter</taxon>
    </lineage>
</organism>
<name>A0A6B3LXK7_9BACT</name>
<evidence type="ECO:0000313" key="2">
    <source>
        <dbReference type="Proteomes" id="UP000474777"/>
    </source>
</evidence>
<sequence length="335" mass="37785">MMEKNTVIIPTGLDLNNYAEDNHTPASAYTDIEVTGEQLLLEDVQEMEYLLYPILPKTGVATVAGASDTGKSMFLRNLAISLVAGENHFVGFEFNTRQRSCIYVSSEDGKEATAFLLQRQASQYTPKALNNLRFIFDYEDLLSRLNDTLTNKPAALVIIDCFSDVFGNDLKDTQKIRAFINPYQKLSEKHQCMILFLHHTGKRTEHLEPSKNNLLSGQGLEAKMRLVIELRADLINPDQRHLCIVKGNYLPANFKKESFVLRLDEQSLTFSNTGERTPFELLVKQPDDEAGKAKYEEAKKLKESGLSYEKIAERIGYGSKGSVTKLFAKAEKNGW</sequence>
<keyword evidence="2" id="KW-1185">Reference proteome</keyword>
<comment type="caution">
    <text evidence="1">The sequence shown here is derived from an EMBL/GenBank/DDBJ whole genome shotgun (WGS) entry which is preliminary data.</text>
</comment>
<dbReference type="InterPro" id="IPR027417">
    <property type="entry name" value="P-loop_NTPase"/>
</dbReference>
<dbReference type="RefSeq" id="WP_163915095.1">
    <property type="nucleotide sequence ID" value="NZ_JAAGWD010000004.1"/>
</dbReference>
<proteinExistence type="predicted"/>
<evidence type="ECO:0000313" key="1">
    <source>
        <dbReference type="EMBL" id="NEM98207.1"/>
    </source>
</evidence>
<dbReference type="AlphaFoldDB" id="A0A6B3LXK7"/>
<protein>
    <submittedName>
        <fullName evidence="1">AAA family ATPase</fullName>
    </submittedName>
</protein>
<dbReference type="SUPFAM" id="SSF52540">
    <property type="entry name" value="P-loop containing nucleoside triphosphate hydrolases"/>
    <property type="match status" value="1"/>
</dbReference>
<dbReference type="Pfam" id="PF13481">
    <property type="entry name" value="AAA_25"/>
    <property type="match status" value="1"/>
</dbReference>
<dbReference type="EMBL" id="JAAGWD010000004">
    <property type="protein sequence ID" value="NEM98207.1"/>
    <property type="molecule type" value="Genomic_DNA"/>
</dbReference>
<reference evidence="1 2" key="1">
    <citation type="submission" date="2020-02" db="EMBL/GenBank/DDBJ databases">
        <authorList>
            <person name="Kim M.K."/>
        </authorList>
    </citation>
    <scope>NUCLEOTIDE SEQUENCE [LARGE SCALE GENOMIC DNA]</scope>
    <source>
        <strain evidence="1 2">BT327</strain>
    </source>
</reference>